<accession>A0ABV0Q5M8</accession>
<feature type="domain" description="Myosin motor" evidence="7">
    <location>
        <begin position="1"/>
        <end position="250"/>
    </location>
</feature>
<keyword evidence="4" id="KW-0505">Motor protein</keyword>
<keyword evidence="1" id="KW-0547">Nucleotide-binding</keyword>
<dbReference type="EMBL" id="JAHRIN010000450">
    <property type="protein sequence ID" value="MEQ2191104.1"/>
    <property type="molecule type" value="Genomic_DNA"/>
</dbReference>
<dbReference type="SMART" id="SM00242">
    <property type="entry name" value="MYSc"/>
    <property type="match status" value="1"/>
</dbReference>
<comment type="caution">
    <text evidence="8">The sequence shown here is derived from an EMBL/GenBank/DDBJ whole genome shotgun (WGS) entry which is preliminary data.</text>
</comment>
<dbReference type="Gene3D" id="1.20.5.190">
    <property type="match status" value="2"/>
</dbReference>
<evidence type="ECO:0000259" key="7">
    <source>
        <dbReference type="PROSITE" id="PS51456"/>
    </source>
</evidence>
<feature type="region of interest" description="Actin-binding" evidence="6">
    <location>
        <begin position="127"/>
        <end position="149"/>
    </location>
</feature>
<dbReference type="Proteomes" id="UP001434883">
    <property type="component" value="Unassembled WGS sequence"/>
</dbReference>
<comment type="similarity">
    <text evidence="6">Belongs to the TRAFAC class myosin-kinesin ATPase superfamily. Myosin family.</text>
</comment>
<proteinExistence type="inferred from homology"/>
<evidence type="ECO:0000256" key="2">
    <source>
        <dbReference type="ARBA" id="ARBA00022840"/>
    </source>
</evidence>
<reference evidence="8 9" key="1">
    <citation type="submission" date="2021-06" db="EMBL/GenBank/DDBJ databases">
        <authorList>
            <person name="Palmer J.M."/>
        </authorList>
    </citation>
    <scope>NUCLEOTIDE SEQUENCE [LARGE SCALE GENOMIC DNA]</scope>
    <source>
        <strain evidence="8 9">XC_2019</strain>
        <tissue evidence="8">Muscle</tissue>
    </source>
</reference>
<gene>
    <name evidence="8" type="primary">MYO1B_2</name>
    <name evidence="8" type="ORF">XENOCAPTIV_020866</name>
</gene>
<evidence type="ECO:0000256" key="1">
    <source>
        <dbReference type="ARBA" id="ARBA00022741"/>
    </source>
</evidence>
<dbReference type="PROSITE" id="PS50096">
    <property type="entry name" value="IQ"/>
    <property type="match status" value="2"/>
</dbReference>
<comment type="caution">
    <text evidence="6">Lacks conserved residue(s) required for the propagation of feature annotation.</text>
</comment>
<dbReference type="SMART" id="SM00015">
    <property type="entry name" value="IQ"/>
    <property type="match status" value="4"/>
</dbReference>
<organism evidence="8 9">
    <name type="scientific">Xenoophorus captivus</name>
    <dbReference type="NCBI Taxonomy" id="1517983"/>
    <lineage>
        <taxon>Eukaryota</taxon>
        <taxon>Metazoa</taxon>
        <taxon>Chordata</taxon>
        <taxon>Craniata</taxon>
        <taxon>Vertebrata</taxon>
        <taxon>Euteleostomi</taxon>
        <taxon>Actinopterygii</taxon>
        <taxon>Neopterygii</taxon>
        <taxon>Teleostei</taxon>
        <taxon>Neoteleostei</taxon>
        <taxon>Acanthomorphata</taxon>
        <taxon>Ovalentaria</taxon>
        <taxon>Atherinomorphae</taxon>
        <taxon>Cyprinodontiformes</taxon>
        <taxon>Goodeidae</taxon>
        <taxon>Xenoophorus</taxon>
    </lineage>
</organism>
<keyword evidence="2" id="KW-0067">ATP-binding</keyword>
<dbReference type="InterPro" id="IPR000048">
    <property type="entry name" value="IQ_motif_EF-hand-BS"/>
</dbReference>
<keyword evidence="3 6" id="KW-0518">Myosin</keyword>
<dbReference type="PANTHER" id="PTHR13140">
    <property type="entry name" value="MYOSIN"/>
    <property type="match status" value="1"/>
</dbReference>
<sequence length="440" mass="51932">NQNGILAMLDEECLRPGTVTDETFLDKLNTICAQHQHFESRLSKKSKFLNDHSLPHNCFRIQHYAGKVLYRVEGFVDKNNDLLYRDLSQAMYKANHSLIKQLFPEGNPAKVNLKRPPTAGFQFKASVGTLMSNLQTKNPNYIRCIKPNDKKASHIFTESLVCHQVRYLGLMENVRVRRAGYAFRQTYEPCLERYKMLCKNTWPHWRGPARQGVEALMTDLQVPAEEFSYGRSKIFIRNPRTLFFLEEKRKQCLEDLASLIQKIYRGWKCRTHFLLLKKSQIVVASWYRRYAQQKKYQKIKHSTTVVQSYIRGWQARKLLRELKYQKKCEEAVTTISAYWHGTQVRRDYRKFFRANAGRKIYNFTIQRIMQKYFLGLKSKLPSMSPIDKSWPARPYSFLDGVHTELRRIFHLWRVRLSHSAKLVLNCQSECCLLHNCLTSL</sequence>
<dbReference type="Pfam" id="PF00612">
    <property type="entry name" value="IQ"/>
    <property type="match status" value="2"/>
</dbReference>
<dbReference type="InterPro" id="IPR036961">
    <property type="entry name" value="Kinesin_motor_dom_sf"/>
</dbReference>
<evidence type="ECO:0000256" key="6">
    <source>
        <dbReference type="PROSITE-ProRule" id="PRU00782"/>
    </source>
</evidence>
<keyword evidence="9" id="KW-1185">Reference proteome</keyword>
<dbReference type="Gene3D" id="3.40.850.10">
    <property type="entry name" value="Kinesin motor domain"/>
    <property type="match status" value="1"/>
</dbReference>
<dbReference type="Gene3D" id="6.20.240.20">
    <property type="match status" value="1"/>
</dbReference>
<evidence type="ECO:0000256" key="5">
    <source>
        <dbReference type="ARBA" id="ARBA00023203"/>
    </source>
</evidence>
<evidence type="ECO:0000313" key="9">
    <source>
        <dbReference type="Proteomes" id="UP001434883"/>
    </source>
</evidence>
<dbReference type="InterPro" id="IPR027417">
    <property type="entry name" value="P-loop_NTPase"/>
</dbReference>
<dbReference type="PANTHER" id="PTHR13140:SF802">
    <property type="entry name" value="UNCONVENTIONAL MYOSIN-IB ISOFORM X1"/>
    <property type="match status" value="1"/>
</dbReference>
<evidence type="ECO:0000313" key="8">
    <source>
        <dbReference type="EMBL" id="MEQ2191104.1"/>
    </source>
</evidence>
<feature type="non-terminal residue" evidence="8">
    <location>
        <position position="1"/>
    </location>
</feature>
<keyword evidence="5 6" id="KW-0009">Actin-binding</keyword>
<dbReference type="Pfam" id="PF00063">
    <property type="entry name" value="Myosin_head"/>
    <property type="match status" value="1"/>
</dbReference>
<dbReference type="InterPro" id="IPR001609">
    <property type="entry name" value="Myosin_head_motor_dom-like"/>
</dbReference>
<protein>
    <submittedName>
        <fullName evidence="8">Unconventional myosin-Ib</fullName>
    </submittedName>
</protein>
<dbReference type="PROSITE" id="PS51456">
    <property type="entry name" value="MYOSIN_MOTOR"/>
    <property type="match status" value="1"/>
</dbReference>
<dbReference type="SUPFAM" id="SSF52540">
    <property type="entry name" value="P-loop containing nucleoside triphosphate hydrolases"/>
    <property type="match status" value="1"/>
</dbReference>
<dbReference type="Gene3D" id="1.20.58.530">
    <property type="match status" value="1"/>
</dbReference>
<evidence type="ECO:0000256" key="3">
    <source>
        <dbReference type="ARBA" id="ARBA00023123"/>
    </source>
</evidence>
<name>A0ABV0Q5M8_9TELE</name>
<evidence type="ECO:0000256" key="4">
    <source>
        <dbReference type="ARBA" id="ARBA00023175"/>
    </source>
</evidence>